<dbReference type="InterPro" id="IPR045851">
    <property type="entry name" value="AMP-bd_C_sf"/>
</dbReference>
<dbReference type="InterPro" id="IPR028154">
    <property type="entry name" value="AMP-dep_Lig_C"/>
</dbReference>
<dbReference type="EC" id="6.2.1.30" evidence="2"/>
<dbReference type="RefSeq" id="WP_146441227.1">
    <property type="nucleotide sequence ID" value="NZ_SJPR01000001.1"/>
</dbReference>
<gene>
    <name evidence="2" type="primary">paaK</name>
    <name evidence="2" type="ORF">Pla108_00050</name>
</gene>
<accession>A0A5C6AGA0</accession>
<evidence type="ECO:0000313" key="3">
    <source>
        <dbReference type="Proteomes" id="UP000317421"/>
    </source>
</evidence>
<dbReference type="EMBL" id="SJPR01000001">
    <property type="protein sequence ID" value="TWT99072.1"/>
    <property type="molecule type" value="Genomic_DNA"/>
</dbReference>
<dbReference type="InterPro" id="IPR042099">
    <property type="entry name" value="ANL_N_sf"/>
</dbReference>
<protein>
    <submittedName>
        <fullName evidence="2">Phenylacetate-coenzyme A ligase</fullName>
        <ecNumber evidence="2">6.2.1.30</ecNumber>
    </submittedName>
</protein>
<dbReference type="SUPFAM" id="SSF56801">
    <property type="entry name" value="Acetyl-CoA synthetase-like"/>
    <property type="match status" value="1"/>
</dbReference>
<dbReference type="Pfam" id="PF14535">
    <property type="entry name" value="AMP-binding_C_2"/>
    <property type="match status" value="1"/>
</dbReference>
<feature type="domain" description="AMP-dependent ligase C-terminal" evidence="1">
    <location>
        <begin position="340"/>
        <end position="424"/>
    </location>
</feature>
<dbReference type="PANTHER" id="PTHR43845">
    <property type="entry name" value="BLR5969 PROTEIN"/>
    <property type="match status" value="1"/>
</dbReference>
<dbReference type="Gene3D" id="3.30.300.30">
    <property type="match status" value="1"/>
</dbReference>
<sequence>MLANASSPYDPSWGWDRPTLETFQIGRLNELLAAVTPASTLYRRKLGAEAPRLTSLEELDSLPMTSKDELVAAASAGEWLTRPGTEYVRFHQTSGTRGAPMAVPDTAADWRWWMQAWRHPLDAAGIVPGDRAMLAFSFGPFVGFWSAFDALVQRGVQAIPGGGLSSLGRLDLIERANANRLFCTPSYALHLADEGAKRGVDVASLPIETVVVAGEPGGSLPATRERIAAAWGARVVDHAGATEVGPWGFGDDLWNDPPGLRVVESEFLAEFVSVETGRPAALGELAHLVLTNLGRYGAPVLRYRTGDLVRPEWPTDGPCRFVRLPGGVLGRADDMLVVRGVNVFPSSIEEVLRRVEGIGEWRLLAERRGAMDELVVEVEEATGDVGRVADALQTGLGLRVEVRALVAGSLPRTEHKSRRFVDRRDPNA</sequence>
<dbReference type="AlphaFoldDB" id="A0A5C6AGA0"/>
<dbReference type="OrthoDB" id="580775at2"/>
<reference evidence="2 3" key="1">
    <citation type="submission" date="2019-02" db="EMBL/GenBank/DDBJ databases">
        <title>Deep-cultivation of Planctomycetes and their phenomic and genomic characterization uncovers novel biology.</title>
        <authorList>
            <person name="Wiegand S."/>
            <person name="Jogler M."/>
            <person name="Boedeker C."/>
            <person name="Pinto D."/>
            <person name="Vollmers J."/>
            <person name="Rivas-Marin E."/>
            <person name="Kohn T."/>
            <person name="Peeters S.H."/>
            <person name="Heuer A."/>
            <person name="Rast P."/>
            <person name="Oberbeckmann S."/>
            <person name="Bunk B."/>
            <person name="Jeske O."/>
            <person name="Meyerdierks A."/>
            <person name="Storesund J.E."/>
            <person name="Kallscheuer N."/>
            <person name="Luecker S."/>
            <person name="Lage O.M."/>
            <person name="Pohl T."/>
            <person name="Merkel B.J."/>
            <person name="Hornburger P."/>
            <person name="Mueller R.-W."/>
            <person name="Bruemmer F."/>
            <person name="Labrenz M."/>
            <person name="Spormann A.M."/>
            <person name="Op Den Camp H."/>
            <person name="Overmann J."/>
            <person name="Amann R."/>
            <person name="Jetten M.S.M."/>
            <person name="Mascher T."/>
            <person name="Medema M.H."/>
            <person name="Devos D.P."/>
            <person name="Kaster A.-K."/>
            <person name="Ovreas L."/>
            <person name="Rohde M."/>
            <person name="Galperin M.Y."/>
            <person name="Jogler C."/>
        </authorList>
    </citation>
    <scope>NUCLEOTIDE SEQUENCE [LARGE SCALE GENOMIC DNA]</scope>
    <source>
        <strain evidence="2 3">Pla108</strain>
    </source>
</reference>
<dbReference type="GO" id="GO:0047475">
    <property type="term" value="F:phenylacetate-CoA ligase activity"/>
    <property type="evidence" value="ECO:0007669"/>
    <property type="project" value="UniProtKB-EC"/>
</dbReference>
<keyword evidence="3" id="KW-1185">Reference proteome</keyword>
<evidence type="ECO:0000313" key="2">
    <source>
        <dbReference type="EMBL" id="TWT99072.1"/>
    </source>
</evidence>
<proteinExistence type="predicted"/>
<name>A0A5C6AGA0_9BACT</name>
<keyword evidence="2" id="KW-0436">Ligase</keyword>
<dbReference type="Proteomes" id="UP000317421">
    <property type="component" value="Unassembled WGS sequence"/>
</dbReference>
<evidence type="ECO:0000259" key="1">
    <source>
        <dbReference type="Pfam" id="PF14535"/>
    </source>
</evidence>
<comment type="caution">
    <text evidence="2">The sequence shown here is derived from an EMBL/GenBank/DDBJ whole genome shotgun (WGS) entry which is preliminary data.</text>
</comment>
<dbReference type="Gene3D" id="3.40.50.12780">
    <property type="entry name" value="N-terminal domain of ligase-like"/>
    <property type="match status" value="1"/>
</dbReference>
<organism evidence="2 3">
    <name type="scientific">Botrimarina colliarenosi</name>
    <dbReference type="NCBI Taxonomy" id="2528001"/>
    <lineage>
        <taxon>Bacteria</taxon>
        <taxon>Pseudomonadati</taxon>
        <taxon>Planctomycetota</taxon>
        <taxon>Planctomycetia</taxon>
        <taxon>Pirellulales</taxon>
        <taxon>Lacipirellulaceae</taxon>
        <taxon>Botrimarina</taxon>
    </lineage>
</organism>
<dbReference type="PANTHER" id="PTHR43845:SF1">
    <property type="entry name" value="BLR5969 PROTEIN"/>
    <property type="match status" value="1"/>
</dbReference>